<evidence type="ECO:0000256" key="3">
    <source>
        <dbReference type="ARBA" id="ARBA00022692"/>
    </source>
</evidence>
<protein>
    <recommendedName>
        <fullName evidence="9">Leucine-rich repeat-containing N-terminal plant-type domain-containing protein</fullName>
    </recommendedName>
</protein>
<dbReference type="Proteomes" id="UP000036987">
    <property type="component" value="Unassembled WGS sequence"/>
</dbReference>
<evidence type="ECO:0000256" key="7">
    <source>
        <dbReference type="ARBA" id="ARBA00023136"/>
    </source>
</evidence>
<dbReference type="GO" id="GO:0016020">
    <property type="term" value="C:membrane"/>
    <property type="evidence" value="ECO:0007669"/>
    <property type="project" value="UniProtKB-SubCell"/>
</dbReference>
<evidence type="ECO:0000313" key="11">
    <source>
        <dbReference type="Proteomes" id="UP000036987"/>
    </source>
</evidence>
<dbReference type="Pfam" id="PF00560">
    <property type="entry name" value="LRR_1"/>
    <property type="match status" value="2"/>
</dbReference>
<dbReference type="InterPro" id="IPR046959">
    <property type="entry name" value="PRK1-6/SRF4-like"/>
</dbReference>
<evidence type="ECO:0000256" key="1">
    <source>
        <dbReference type="ARBA" id="ARBA00004167"/>
    </source>
</evidence>
<sequence>MSAVVLSVLPLLLVPICLSLDPTTLNDDVLGLIVFKADLQDPEEKLLSWNEDDDTPCRWTGVKCDPKTNRVTELVLDGFVLSGKIGRGLLQLQSLRKVSLSNNNFTGTFHSGIARLGNLRTVDFSNCGLGGEIPLCYK</sequence>
<comment type="subcellular location">
    <subcellularLocation>
        <location evidence="1">Membrane</location>
        <topology evidence="1">Single-pass membrane protein</topology>
    </subcellularLocation>
</comment>
<proteinExistence type="predicted"/>
<keyword evidence="7" id="KW-0472">Membrane</keyword>
<gene>
    <name evidence="10" type="ORF">ZOSMA_229G00050</name>
</gene>
<dbReference type="Gene3D" id="3.80.10.10">
    <property type="entry name" value="Ribonuclease Inhibitor"/>
    <property type="match status" value="1"/>
</dbReference>
<dbReference type="FunFam" id="3.80.10.10:FF:000129">
    <property type="entry name" value="Leucine-rich repeat receptor-like kinase"/>
    <property type="match status" value="1"/>
</dbReference>
<keyword evidence="5" id="KW-0677">Repeat</keyword>
<dbReference type="SUPFAM" id="SSF52058">
    <property type="entry name" value="L domain-like"/>
    <property type="match status" value="1"/>
</dbReference>
<name>A0A0K9PKU1_ZOSMR</name>
<dbReference type="OrthoDB" id="695689at2759"/>
<accession>A0A0K9PKU1</accession>
<dbReference type="STRING" id="29655.A0A0K9PKU1"/>
<evidence type="ECO:0000256" key="2">
    <source>
        <dbReference type="ARBA" id="ARBA00022614"/>
    </source>
</evidence>
<dbReference type="InterPro" id="IPR001611">
    <property type="entry name" value="Leu-rich_rpt"/>
</dbReference>
<reference evidence="11" key="1">
    <citation type="journal article" date="2016" name="Nature">
        <title>The genome of the seagrass Zostera marina reveals angiosperm adaptation to the sea.</title>
        <authorList>
            <person name="Olsen J.L."/>
            <person name="Rouze P."/>
            <person name="Verhelst B."/>
            <person name="Lin Y.-C."/>
            <person name="Bayer T."/>
            <person name="Collen J."/>
            <person name="Dattolo E."/>
            <person name="De Paoli E."/>
            <person name="Dittami S."/>
            <person name="Maumus F."/>
            <person name="Michel G."/>
            <person name="Kersting A."/>
            <person name="Lauritano C."/>
            <person name="Lohaus R."/>
            <person name="Toepel M."/>
            <person name="Tonon T."/>
            <person name="Vanneste K."/>
            <person name="Amirebrahimi M."/>
            <person name="Brakel J."/>
            <person name="Bostroem C."/>
            <person name="Chovatia M."/>
            <person name="Grimwood J."/>
            <person name="Jenkins J.W."/>
            <person name="Jueterbock A."/>
            <person name="Mraz A."/>
            <person name="Stam W.T."/>
            <person name="Tice H."/>
            <person name="Bornberg-Bauer E."/>
            <person name="Green P.J."/>
            <person name="Pearson G.A."/>
            <person name="Procaccini G."/>
            <person name="Duarte C.M."/>
            <person name="Schmutz J."/>
            <person name="Reusch T.B.H."/>
            <person name="Van de Peer Y."/>
        </authorList>
    </citation>
    <scope>NUCLEOTIDE SEQUENCE [LARGE SCALE GENOMIC DNA]</scope>
    <source>
        <strain evidence="11">cv. Finnish</strain>
    </source>
</reference>
<evidence type="ECO:0000256" key="6">
    <source>
        <dbReference type="ARBA" id="ARBA00022989"/>
    </source>
</evidence>
<evidence type="ECO:0000256" key="5">
    <source>
        <dbReference type="ARBA" id="ARBA00022737"/>
    </source>
</evidence>
<dbReference type="Pfam" id="PF08263">
    <property type="entry name" value="LRRNT_2"/>
    <property type="match status" value="1"/>
</dbReference>
<dbReference type="PANTHER" id="PTHR48007:SF76">
    <property type="entry name" value="OS03G0145102 PROTEIN"/>
    <property type="match status" value="1"/>
</dbReference>
<dbReference type="OMA" id="CDPASNW"/>
<feature type="signal peptide" evidence="8">
    <location>
        <begin position="1"/>
        <end position="19"/>
    </location>
</feature>
<keyword evidence="11" id="KW-1185">Reference proteome</keyword>
<dbReference type="InterPro" id="IPR032675">
    <property type="entry name" value="LRR_dom_sf"/>
</dbReference>
<feature type="domain" description="Leucine-rich repeat-containing N-terminal plant-type" evidence="9">
    <location>
        <begin position="25"/>
        <end position="65"/>
    </location>
</feature>
<organism evidence="10 11">
    <name type="scientific">Zostera marina</name>
    <name type="common">Eelgrass</name>
    <dbReference type="NCBI Taxonomy" id="29655"/>
    <lineage>
        <taxon>Eukaryota</taxon>
        <taxon>Viridiplantae</taxon>
        <taxon>Streptophyta</taxon>
        <taxon>Embryophyta</taxon>
        <taxon>Tracheophyta</taxon>
        <taxon>Spermatophyta</taxon>
        <taxon>Magnoliopsida</taxon>
        <taxon>Liliopsida</taxon>
        <taxon>Zosteraceae</taxon>
        <taxon>Zostera</taxon>
    </lineage>
</organism>
<evidence type="ECO:0000259" key="9">
    <source>
        <dbReference type="Pfam" id="PF08263"/>
    </source>
</evidence>
<keyword evidence="6" id="KW-1133">Transmembrane helix</keyword>
<feature type="chain" id="PRO_5005527804" description="Leucine-rich repeat-containing N-terminal plant-type domain-containing protein" evidence="8">
    <location>
        <begin position="20"/>
        <end position="138"/>
    </location>
</feature>
<dbReference type="PANTHER" id="PTHR48007">
    <property type="entry name" value="LEUCINE-RICH REPEAT RECEPTOR-LIKE PROTEIN KINASE PXC1"/>
    <property type="match status" value="1"/>
</dbReference>
<evidence type="ECO:0000313" key="10">
    <source>
        <dbReference type="EMBL" id="KMZ68862.1"/>
    </source>
</evidence>
<dbReference type="EMBL" id="LFYR01000810">
    <property type="protein sequence ID" value="KMZ68862.1"/>
    <property type="molecule type" value="Genomic_DNA"/>
</dbReference>
<keyword evidence="3" id="KW-0812">Transmembrane</keyword>
<dbReference type="InterPro" id="IPR013210">
    <property type="entry name" value="LRR_N_plant-typ"/>
</dbReference>
<evidence type="ECO:0000256" key="8">
    <source>
        <dbReference type="SAM" id="SignalP"/>
    </source>
</evidence>
<evidence type="ECO:0000256" key="4">
    <source>
        <dbReference type="ARBA" id="ARBA00022729"/>
    </source>
</evidence>
<comment type="caution">
    <text evidence="10">The sequence shown here is derived from an EMBL/GenBank/DDBJ whole genome shotgun (WGS) entry which is preliminary data.</text>
</comment>
<keyword evidence="2" id="KW-0433">Leucine-rich repeat</keyword>
<keyword evidence="4 8" id="KW-0732">Signal</keyword>
<dbReference type="AlphaFoldDB" id="A0A0K9PKU1"/>